<evidence type="ECO:0000313" key="3">
    <source>
        <dbReference type="EMBL" id="GEL46212.1"/>
    </source>
</evidence>
<feature type="region of interest" description="Disordered" evidence="1">
    <location>
        <begin position="1417"/>
        <end position="1456"/>
    </location>
</feature>
<dbReference type="InterPro" id="IPR011335">
    <property type="entry name" value="Restrct_endonuc-II-like"/>
</dbReference>
<evidence type="ECO:0000313" key="4">
    <source>
        <dbReference type="Proteomes" id="UP000321723"/>
    </source>
</evidence>
<feature type="region of interest" description="Disordered" evidence="1">
    <location>
        <begin position="1"/>
        <end position="69"/>
    </location>
</feature>
<feature type="compositionally biased region" description="Low complexity" evidence="1">
    <location>
        <begin position="1212"/>
        <end position="1263"/>
    </location>
</feature>
<organism evidence="3 4">
    <name type="scientific">Cellulomonas hominis</name>
    <dbReference type="NCBI Taxonomy" id="156981"/>
    <lineage>
        <taxon>Bacteria</taxon>
        <taxon>Bacillati</taxon>
        <taxon>Actinomycetota</taxon>
        <taxon>Actinomycetes</taxon>
        <taxon>Micrococcales</taxon>
        <taxon>Cellulomonadaceae</taxon>
        <taxon>Cellulomonas</taxon>
    </lineage>
</organism>
<dbReference type="SUPFAM" id="SSF52980">
    <property type="entry name" value="Restriction endonuclease-like"/>
    <property type="match status" value="1"/>
</dbReference>
<feature type="domain" description="Restriction endonuclease type II-like" evidence="2">
    <location>
        <begin position="1275"/>
        <end position="1369"/>
    </location>
</feature>
<dbReference type="InterPro" id="IPR049468">
    <property type="entry name" value="Restrct_endonuc-II-like_dom"/>
</dbReference>
<evidence type="ECO:0000259" key="2">
    <source>
        <dbReference type="Pfam" id="PF18741"/>
    </source>
</evidence>
<sequence length="1578" mass="164624">MLRVKVPARRPALGQPAASGEAVVPAPRADTPATGTEGAAPRPERAPTVDSETPMTDSSEPTDAATPGPVLVEPPSAAELVAGATSTWRAALVEAAGGSTLADVELLGDAALDLSAAHPSGIAQLFAGRETRLSNLVREGAALGTARRRARAVAARAGTYAQQYGIAPTYLAIGVATWTEHSTPDVATDDVAAIATATRESAAGRGGADADGEAPAPTARTVRAPVLLRPVSLAARGTAESDYEITLEPSLEVNPVLARALRTRGALLDPGAVARSAFTGSGFDPRDAIARLTSLGTAVLDDFRLVDRIVVGTFVHPGQVLVDDLDRLAPALERHEVVAALAGVAEAADALAVTLPEPQRGDRDPATERGVGDLDPAQQHVLDVVAGGAHVFVDAPADSDVTGTLAALVADAAADGRTVLYVPGHRRAAVALRGRLERLGVGEVLLDVAPDAAWRIASARRLMGAMTLDVDPGDPAAAAELRRALVERREKLRGYVDGLHLVRQPWGASAYDAFQALARLTAARPAPRTTVRLGAEVARALDADRRRAVAADLTEAARAGAFTLRPVDTPWYGAGLLSDAEAADALRRVERLAGDAGLAALERRIAEVAEVTGFTPATTLAAWAEQLEVLAGVRGALDVFQPLVFERSPADLVAATGTKAWRTEHGTPMGYWLRRRLRKQAKDLLRPGRPVADLHAALLDVQRQREIWQAHCPAGGWPRLPEGLADIEAEHRAVRADVDALAPVLAGTPEGGDLTTRPIGEVLDRVRRLAGAADALAELPGRTRLLRSLQADGLGDLLDDLADRRVPADLVAAELDLAWWSTVFEQILAADPALAGYDGRTLGRIAAEYRELDVAHTAALAGPVRARAAAHVRNAMAAHTEQTEALFGELLEDRLTGVRETFERYPDVARRLRPVLAAAPMLVPQVLPATRTVDLVVLDAAAHLPVEVALPALARGRQVVVVGDRRCASGTAVRELAEVLPTVPLRADASRRDPYLTAFLAAHGYSDVLSPTPLPTSAATVGHHLVDGTGMPDGSGAVQSTRADVDRVVELVIEHALTRPEESLAVVTASPLHTAQVREAVLAQVRDSPSLAACLDGSRPEPFVVTDLTNVAGLRRDALVLSLGFGRTPHGRVLHRFGPISGPGGDALLLAALGVTRHRLDVVSCFASADIDPDRLRGPGPRLLADLLRFAERRAAGETDLAVAAEPVVAEPEVAESGVAESGVAEDGGAEDGAAAPAAAGTPDAAGTADAPDAPEAPGAPSATARETDRLVVDLAERLWRHGLVVELDHGLPGGLHLPLAVGHPDLPGELLVAVLTDDDAYLEEPSVRVRDRQVAERLERLGWSVLRVWSAAAFLDPESEVDRIRRALHAVADRRVAEARAERERGLLLVPAPLDDDGTGPAPTLTGFAVLPAGGLPDAGGGARPEEVRAPAAQATAAPEEVRAPGTGTPEEVRAPGAWAAPEPPADAAPASPIPAIAADIPGVMEAAAPMTGALRAVQPTLAVPGGPRPDVRPGLPISAYSDDQLDDLVAWLVSDGSERTPDELAAALRLQLGITRRGARVDSVVAAAVHRATDPR</sequence>
<feature type="compositionally biased region" description="Polar residues" evidence="1">
    <location>
        <begin position="50"/>
        <end position="61"/>
    </location>
</feature>
<protein>
    <recommendedName>
        <fullName evidence="2">Restriction endonuclease type II-like domain-containing protein</fullName>
    </recommendedName>
</protein>
<feature type="region of interest" description="Disordered" evidence="1">
    <location>
        <begin position="199"/>
        <end position="218"/>
    </location>
</feature>
<evidence type="ECO:0000256" key="1">
    <source>
        <dbReference type="SAM" id="MobiDB-lite"/>
    </source>
</evidence>
<comment type="caution">
    <text evidence="3">The sequence shown here is derived from an EMBL/GenBank/DDBJ whole genome shotgun (WGS) entry which is preliminary data.</text>
</comment>
<dbReference type="EMBL" id="BJVQ01000012">
    <property type="protein sequence ID" value="GEL46212.1"/>
    <property type="molecule type" value="Genomic_DNA"/>
</dbReference>
<keyword evidence="4" id="KW-1185">Reference proteome</keyword>
<accession>A0A511FAD6</accession>
<proteinExistence type="predicted"/>
<gene>
    <name evidence="3" type="ORF">CHO01_13280</name>
</gene>
<dbReference type="Proteomes" id="UP000321723">
    <property type="component" value="Unassembled WGS sequence"/>
</dbReference>
<dbReference type="Pfam" id="PF18741">
    <property type="entry name" value="MTES_1575"/>
    <property type="match status" value="1"/>
</dbReference>
<feature type="region of interest" description="Disordered" evidence="1">
    <location>
        <begin position="1212"/>
        <end position="1268"/>
    </location>
</feature>
<name>A0A511FAD6_9CELL</name>
<feature type="compositionally biased region" description="Low complexity" evidence="1">
    <location>
        <begin position="1431"/>
        <end position="1440"/>
    </location>
</feature>
<reference evidence="3 4" key="1">
    <citation type="submission" date="2019-07" db="EMBL/GenBank/DDBJ databases">
        <title>Whole genome shotgun sequence of Cellulomonas hominis NBRC 16055.</title>
        <authorList>
            <person name="Hosoyama A."/>
            <person name="Uohara A."/>
            <person name="Ohji S."/>
            <person name="Ichikawa N."/>
        </authorList>
    </citation>
    <scope>NUCLEOTIDE SEQUENCE [LARGE SCALE GENOMIC DNA]</scope>
    <source>
        <strain evidence="3 4">NBRC 16055</strain>
    </source>
</reference>